<evidence type="ECO:0000259" key="8">
    <source>
        <dbReference type="Pfam" id="PF24961"/>
    </source>
</evidence>
<feature type="domain" description="NfeD1b N-terminal" evidence="9">
    <location>
        <begin position="61"/>
        <end position="232"/>
    </location>
</feature>
<dbReference type="PANTHER" id="PTHR33507:SF4">
    <property type="entry name" value="NODULATION COMPETITIVENESS PROTEIN NFED"/>
    <property type="match status" value="1"/>
</dbReference>
<dbReference type="OrthoDB" id="5289056at2"/>
<evidence type="ECO:0000256" key="4">
    <source>
        <dbReference type="ARBA" id="ARBA00023136"/>
    </source>
</evidence>
<dbReference type="RefSeq" id="WP_011421421.1">
    <property type="nucleotide sequence ID" value="NC_007760.1"/>
</dbReference>
<sequence>MRHGEIARAARSAVPRRARAALPLACAALVAAGLAARAAGAAAPPPAPPAAAPARVLSAAVKGPITGGTVEYLEAALARARTGGFAALVVTLDTPGGQLDATREIVQAMLATEVPVIVWVGPAGARAGSAGVFLTLAADVAAMHPTSNIGAAHPVTGAGKDVAEEAGKDMAKKVENDTAAFARSVAAARGRNADWAEKAVRESVSVTAEEALRLKVADLTAADLPELLAKADGRKVGQGAAARPLKVAGAAIEPYEPTVRQRLLGFLADPNVMAILMLVGMLGIAVEFYHPGMIFPGAVGGFCLFLAFLAMRVIPVNVGAVILLLAGVGLLVAEAYVTAHGLAGLAGAACLVLGTLFFVNTSAPGDWFDPGALRLSPWVIWPTPAALALLLAFMAWNVARVRRAPLQLGAPALVGAPGEALSEIGPAAGEAFVHGEYWQARSAAPIPRGAAVRVVAVEGLTVTVVAAGPGNG</sequence>
<dbReference type="GO" id="GO:0016020">
    <property type="term" value="C:membrane"/>
    <property type="evidence" value="ECO:0007669"/>
    <property type="project" value="UniProtKB-SubCell"/>
</dbReference>
<keyword evidence="2 5" id="KW-0812">Transmembrane</keyword>
<dbReference type="InterPro" id="IPR029045">
    <property type="entry name" value="ClpP/crotonase-like_dom_sf"/>
</dbReference>
<keyword evidence="3 5" id="KW-1133">Transmembrane helix</keyword>
<dbReference type="EMBL" id="CP000251">
    <property type="protein sequence ID" value="ABC82139.1"/>
    <property type="molecule type" value="Genomic_DNA"/>
</dbReference>
<feature type="transmembrane region" description="Helical" evidence="5">
    <location>
        <begin position="263"/>
        <end position="286"/>
    </location>
</feature>
<dbReference type="CDD" id="cd07020">
    <property type="entry name" value="Clp_protease_NfeD_1"/>
    <property type="match status" value="1"/>
</dbReference>
<dbReference type="SUPFAM" id="SSF52096">
    <property type="entry name" value="ClpP/crotonase"/>
    <property type="match status" value="1"/>
</dbReference>
<protein>
    <submittedName>
        <fullName evidence="10">Nodulation efficiency protein NfeD</fullName>
    </submittedName>
</protein>
<dbReference type="HOGENOM" id="CLU_024619_1_0_7"/>
<organism evidence="10 11">
    <name type="scientific">Anaeromyxobacter dehalogenans (strain 2CP-C)</name>
    <dbReference type="NCBI Taxonomy" id="290397"/>
    <lineage>
        <taxon>Bacteria</taxon>
        <taxon>Pseudomonadati</taxon>
        <taxon>Myxococcota</taxon>
        <taxon>Myxococcia</taxon>
        <taxon>Myxococcales</taxon>
        <taxon>Cystobacterineae</taxon>
        <taxon>Anaeromyxobacteraceae</taxon>
        <taxon>Anaeromyxobacter</taxon>
    </lineage>
</organism>
<feature type="domain" description="NfeD integral membrane" evidence="8">
    <location>
        <begin position="271"/>
        <end position="396"/>
    </location>
</feature>
<evidence type="ECO:0000256" key="3">
    <source>
        <dbReference type="ARBA" id="ARBA00022989"/>
    </source>
</evidence>
<dbReference type="Gene3D" id="2.40.50.140">
    <property type="entry name" value="Nucleic acid-binding proteins"/>
    <property type="match status" value="1"/>
</dbReference>
<evidence type="ECO:0000313" key="11">
    <source>
        <dbReference type="Proteomes" id="UP000001935"/>
    </source>
</evidence>
<evidence type="ECO:0000259" key="7">
    <source>
        <dbReference type="Pfam" id="PF01957"/>
    </source>
</evidence>
<dbReference type="InterPro" id="IPR056738">
    <property type="entry name" value="NfeD1b_N"/>
</dbReference>
<dbReference type="SUPFAM" id="SSF141322">
    <property type="entry name" value="NfeD domain-like"/>
    <property type="match status" value="1"/>
</dbReference>
<keyword evidence="6" id="KW-0732">Signal</keyword>
<reference evidence="10 11" key="1">
    <citation type="submission" date="2006-01" db="EMBL/GenBank/DDBJ databases">
        <title>Complete sequence of Anaeromyxobacter dehalogenans 2CP-C.</title>
        <authorList>
            <consortium name="US DOE Joint Genome Institute"/>
            <person name="Copeland A."/>
            <person name="Lucas S."/>
            <person name="Lapidus A."/>
            <person name="Barry K."/>
            <person name="Detter J.C."/>
            <person name="Glavina T."/>
            <person name="Hammon N."/>
            <person name="Israni S."/>
            <person name="Pitluck S."/>
            <person name="Brettin T."/>
            <person name="Bruce D."/>
            <person name="Han C."/>
            <person name="Tapia R."/>
            <person name="Gilna P."/>
            <person name="Kiss H."/>
            <person name="Schmutz J."/>
            <person name="Larimer F."/>
            <person name="Land M."/>
            <person name="Kyrpides N."/>
            <person name="Anderson I."/>
            <person name="Sanford R.A."/>
            <person name="Ritalahti K.M."/>
            <person name="Thomas H.S."/>
            <person name="Kirby J.R."/>
            <person name="Zhulin I.B."/>
            <person name="Loeffler F.E."/>
            <person name="Richardson P."/>
        </authorList>
    </citation>
    <scope>NUCLEOTIDE SEQUENCE [LARGE SCALE GENOMIC DNA]</scope>
    <source>
        <strain evidence="10 11">2CP-C</strain>
    </source>
</reference>
<evidence type="ECO:0000256" key="6">
    <source>
        <dbReference type="SAM" id="SignalP"/>
    </source>
</evidence>
<proteinExistence type="predicted"/>
<comment type="subcellular location">
    <subcellularLocation>
        <location evidence="1">Membrane</location>
        <topology evidence="1">Multi-pass membrane protein</topology>
    </subcellularLocation>
</comment>
<dbReference type="STRING" id="290397.Adeh_2369"/>
<feature type="signal peptide" evidence="6">
    <location>
        <begin position="1"/>
        <end position="41"/>
    </location>
</feature>
<feature type="transmembrane region" description="Helical" evidence="5">
    <location>
        <begin position="342"/>
        <end position="359"/>
    </location>
</feature>
<evidence type="ECO:0000259" key="9">
    <source>
        <dbReference type="Pfam" id="PF25145"/>
    </source>
</evidence>
<name>Q2IKG2_ANADE</name>
<evidence type="ECO:0000256" key="2">
    <source>
        <dbReference type="ARBA" id="ARBA00022692"/>
    </source>
</evidence>
<dbReference type="InterPro" id="IPR012340">
    <property type="entry name" value="NA-bd_OB-fold"/>
</dbReference>
<dbReference type="KEGG" id="ade:Adeh_2369"/>
<evidence type="ECO:0000313" key="10">
    <source>
        <dbReference type="EMBL" id="ABC82139.1"/>
    </source>
</evidence>
<feature type="transmembrane region" description="Helical" evidence="5">
    <location>
        <begin position="320"/>
        <end position="337"/>
    </location>
</feature>
<feature type="transmembrane region" description="Helical" evidence="5">
    <location>
        <begin position="379"/>
        <end position="399"/>
    </location>
</feature>
<feature type="domain" description="NfeD-like C-terminal" evidence="7">
    <location>
        <begin position="412"/>
        <end position="464"/>
    </location>
</feature>
<dbReference type="Pfam" id="PF25145">
    <property type="entry name" value="NfeD1b_N"/>
    <property type="match status" value="1"/>
</dbReference>
<feature type="chain" id="PRO_5004210183" evidence="6">
    <location>
        <begin position="42"/>
        <end position="472"/>
    </location>
</feature>
<accession>Q2IKG2</accession>
<dbReference type="PANTHER" id="PTHR33507">
    <property type="entry name" value="INNER MEMBRANE PROTEIN YBBJ"/>
    <property type="match status" value="1"/>
</dbReference>
<dbReference type="eggNOG" id="COG1030">
    <property type="taxonomic scope" value="Bacteria"/>
</dbReference>
<evidence type="ECO:0000256" key="5">
    <source>
        <dbReference type="SAM" id="Phobius"/>
    </source>
</evidence>
<dbReference type="Pfam" id="PF24961">
    <property type="entry name" value="NfeD_membrane"/>
    <property type="match status" value="1"/>
</dbReference>
<evidence type="ECO:0000256" key="1">
    <source>
        <dbReference type="ARBA" id="ARBA00004141"/>
    </source>
</evidence>
<dbReference type="Gene3D" id="3.90.226.10">
    <property type="entry name" value="2-enoyl-CoA Hydratase, Chain A, domain 1"/>
    <property type="match status" value="1"/>
</dbReference>
<dbReference type="InterPro" id="IPR002810">
    <property type="entry name" value="NfeD-like_C"/>
</dbReference>
<keyword evidence="4 5" id="KW-0472">Membrane</keyword>
<dbReference type="Pfam" id="PF01957">
    <property type="entry name" value="NfeD"/>
    <property type="match status" value="1"/>
</dbReference>
<gene>
    <name evidence="10" type="ordered locus">Adeh_2369</name>
</gene>
<dbReference type="InterPro" id="IPR056739">
    <property type="entry name" value="NfeD_membrane"/>
</dbReference>
<dbReference type="Proteomes" id="UP000001935">
    <property type="component" value="Chromosome"/>
</dbReference>
<dbReference type="InterPro" id="IPR052165">
    <property type="entry name" value="Membrane_assoc_protease"/>
</dbReference>
<dbReference type="AlphaFoldDB" id="Q2IKG2"/>